<feature type="compositionally biased region" description="Low complexity" evidence="1">
    <location>
        <begin position="68"/>
        <end position="78"/>
    </location>
</feature>
<evidence type="ECO:0000313" key="2">
    <source>
        <dbReference type="EMBL" id="TNN34826.1"/>
    </source>
</evidence>
<accession>A0A4Z2F0U4</accession>
<keyword evidence="3" id="KW-1185">Reference proteome</keyword>
<evidence type="ECO:0000313" key="3">
    <source>
        <dbReference type="Proteomes" id="UP000314294"/>
    </source>
</evidence>
<sequence>MWHANRPKTAEHYSIVGQRVTPSQKQLQEAVDSASSTCSPYRVMSCGSPSMFQGKEAPSDWMMAEVLDSPSSSLSSSDQPMGARGQILTADTA</sequence>
<dbReference type="EMBL" id="SRLO01001883">
    <property type="protein sequence ID" value="TNN34826.1"/>
    <property type="molecule type" value="Genomic_DNA"/>
</dbReference>
<feature type="region of interest" description="Disordered" evidence="1">
    <location>
        <begin position="1"/>
        <end position="34"/>
    </location>
</feature>
<name>A0A4Z2F0U4_9TELE</name>
<feature type="compositionally biased region" description="Polar residues" evidence="1">
    <location>
        <begin position="20"/>
        <end position="34"/>
    </location>
</feature>
<gene>
    <name evidence="2" type="ORF">EYF80_055014</name>
</gene>
<organism evidence="2 3">
    <name type="scientific">Liparis tanakae</name>
    <name type="common">Tanaka's snailfish</name>
    <dbReference type="NCBI Taxonomy" id="230148"/>
    <lineage>
        <taxon>Eukaryota</taxon>
        <taxon>Metazoa</taxon>
        <taxon>Chordata</taxon>
        <taxon>Craniata</taxon>
        <taxon>Vertebrata</taxon>
        <taxon>Euteleostomi</taxon>
        <taxon>Actinopterygii</taxon>
        <taxon>Neopterygii</taxon>
        <taxon>Teleostei</taxon>
        <taxon>Neoteleostei</taxon>
        <taxon>Acanthomorphata</taxon>
        <taxon>Eupercaria</taxon>
        <taxon>Perciformes</taxon>
        <taxon>Cottioidei</taxon>
        <taxon>Cottales</taxon>
        <taxon>Liparidae</taxon>
        <taxon>Liparis</taxon>
    </lineage>
</organism>
<dbReference type="Proteomes" id="UP000314294">
    <property type="component" value="Unassembled WGS sequence"/>
</dbReference>
<comment type="caution">
    <text evidence="2">The sequence shown here is derived from an EMBL/GenBank/DDBJ whole genome shotgun (WGS) entry which is preliminary data.</text>
</comment>
<feature type="region of interest" description="Disordered" evidence="1">
    <location>
        <begin position="68"/>
        <end position="93"/>
    </location>
</feature>
<reference evidence="2 3" key="1">
    <citation type="submission" date="2019-03" db="EMBL/GenBank/DDBJ databases">
        <title>First draft genome of Liparis tanakae, snailfish: a comprehensive survey of snailfish specific genes.</title>
        <authorList>
            <person name="Kim W."/>
            <person name="Song I."/>
            <person name="Jeong J.-H."/>
            <person name="Kim D."/>
            <person name="Kim S."/>
            <person name="Ryu S."/>
            <person name="Song J.Y."/>
            <person name="Lee S.K."/>
        </authorList>
    </citation>
    <scope>NUCLEOTIDE SEQUENCE [LARGE SCALE GENOMIC DNA]</scope>
    <source>
        <tissue evidence="2">Muscle</tissue>
    </source>
</reference>
<proteinExistence type="predicted"/>
<evidence type="ECO:0000256" key="1">
    <source>
        <dbReference type="SAM" id="MobiDB-lite"/>
    </source>
</evidence>
<protein>
    <submittedName>
        <fullName evidence="2">Uncharacterized protein</fullName>
    </submittedName>
</protein>
<dbReference type="AlphaFoldDB" id="A0A4Z2F0U4"/>